<feature type="transmembrane region" description="Helical" evidence="6">
    <location>
        <begin position="131"/>
        <end position="155"/>
    </location>
</feature>
<accession>A0A8J3N351</accession>
<evidence type="ECO:0000256" key="2">
    <source>
        <dbReference type="ARBA" id="ARBA00022475"/>
    </source>
</evidence>
<reference evidence="9" key="1">
    <citation type="submission" date="2020-10" db="EMBL/GenBank/DDBJ databases">
        <title>Taxonomic study of unclassified bacteria belonging to the class Ktedonobacteria.</title>
        <authorList>
            <person name="Yabe S."/>
            <person name="Wang C.M."/>
            <person name="Zheng Y."/>
            <person name="Sakai Y."/>
            <person name="Cavaletti L."/>
            <person name="Monciardini P."/>
            <person name="Donadio S."/>
        </authorList>
    </citation>
    <scope>NUCLEOTIDE SEQUENCE</scope>
    <source>
        <strain evidence="9">ID150040</strain>
    </source>
</reference>
<dbReference type="GO" id="GO:0005886">
    <property type="term" value="C:plasma membrane"/>
    <property type="evidence" value="ECO:0007669"/>
    <property type="project" value="UniProtKB-SubCell"/>
</dbReference>
<sequence>MLFSWRRLFHWAKRPRTLYNTLIFLSIAIMTTTSLDAHAAAKAEAWLLLPLDLIHLVSTGFWIGGVFCLAILLPIGVGKLAPESGERTQLLASLLPRFSVVAICCVVLLVVTGTVQAVFDVGSWEALWGSSYGQTLLIKIGLFALLLALGAFHLLRISPQLRAFVAPADGEMDVAEAGKVRTTFGKSIRVEAALAVVLLVIVGALTSLSPPPPGAPVKSTNQSGSAPLVYQGKMDDLIYSLVVNPGRVGMNTFEVSLKERNGQPLTKADGVRLRFTMLDMDMGTQELDLMPVPDQPGHYMVNSIALGMLGHWKMTLLVYRTGFDDAQTTINLSVPES</sequence>
<keyword evidence="3 6" id="KW-0812">Transmembrane</keyword>
<feature type="domain" description="YtkA-like" evidence="8">
    <location>
        <begin position="236"/>
        <end position="316"/>
    </location>
</feature>
<evidence type="ECO:0000259" key="7">
    <source>
        <dbReference type="Pfam" id="PF05425"/>
    </source>
</evidence>
<dbReference type="PANTHER" id="PTHR34820">
    <property type="entry name" value="INNER MEMBRANE PROTEIN YEBZ"/>
    <property type="match status" value="1"/>
</dbReference>
<comment type="caution">
    <text evidence="9">The sequence shown here is derived from an EMBL/GenBank/DDBJ whole genome shotgun (WGS) entry which is preliminary data.</text>
</comment>
<comment type="subcellular location">
    <subcellularLocation>
        <location evidence="1">Cell membrane</location>
        <topology evidence="1">Multi-pass membrane protein</topology>
    </subcellularLocation>
</comment>
<dbReference type="Proteomes" id="UP000597444">
    <property type="component" value="Unassembled WGS sequence"/>
</dbReference>
<dbReference type="PANTHER" id="PTHR34820:SF4">
    <property type="entry name" value="INNER MEMBRANE PROTEIN YEBZ"/>
    <property type="match status" value="1"/>
</dbReference>
<evidence type="ECO:0000313" key="9">
    <source>
        <dbReference type="EMBL" id="GHO93998.1"/>
    </source>
</evidence>
<dbReference type="AlphaFoldDB" id="A0A8J3N351"/>
<keyword evidence="4 6" id="KW-1133">Transmembrane helix</keyword>
<evidence type="ECO:0000313" key="10">
    <source>
        <dbReference type="Proteomes" id="UP000597444"/>
    </source>
</evidence>
<dbReference type="Pfam" id="PF05425">
    <property type="entry name" value="CopD"/>
    <property type="match status" value="1"/>
</dbReference>
<proteinExistence type="predicted"/>
<evidence type="ECO:0000256" key="6">
    <source>
        <dbReference type="SAM" id="Phobius"/>
    </source>
</evidence>
<keyword evidence="2" id="KW-1003">Cell membrane</keyword>
<organism evidence="9 10">
    <name type="scientific">Reticulibacter mediterranei</name>
    <dbReference type="NCBI Taxonomy" id="2778369"/>
    <lineage>
        <taxon>Bacteria</taxon>
        <taxon>Bacillati</taxon>
        <taxon>Chloroflexota</taxon>
        <taxon>Ktedonobacteria</taxon>
        <taxon>Ktedonobacterales</taxon>
        <taxon>Reticulibacteraceae</taxon>
        <taxon>Reticulibacter</taxon>
    </lineage>
</organism>
<keyword evidence="10" id="KW-1185">Reference proteome</keyword>
<feature type="transmembrane region" description="Helical" evidence="6">
    <location>
        <begin position="98"/>
        <end position="119"/>
    </location>
</feature>
<gene>
    <name evidence="9" type="ORF">KSF_040460</name>
</gene>
<dbReference type="GO" id="GO:0006825">
    <property type="term" value="P:copper ion transport"/>
    <property type="evidence" value="ECO:0007669"/>
    <property type="project" value="InterPro"/>
</dbReference>
<dbReference type="EMBL" id="BNJK01000001">
    <property type="protein sequence ID" value="GHO93998.1"/>
    <property type="molecule type" value="Genomic_DNA"/>
</dbReference>
<feature type="transmembrane region" description="Helical" evidence="6">
    <location>
        <begin position="53"/>
        <end position="77"/>
    </location>
</feature>
<evidence type="ECO:0008006" key="11">
    <source>
        <dbReference type="Google" id="ProtNLM"/>
    </source>
</evidence>
<protein>
    <recommendedName>
        <fullName evidence="11">Copper resistance protein D domain-containing protein</fullName>
    </recommendedName>
</protein>
<evidence type="ECO:0000256" key="5">
    <source>
        <dbReference type="ARBA" id="ARBA00023136"/>
    </source>
</evidence>
<name>A0A8J3N351_9CHLR</name>
<keyword evidence="5 6" id="KW-0472">Membrane</keyword>
<evidence type="ECO:0000256" key="1">
    <source>
        <dbReference type="ARBA" id="ARBA00004651"/>
    </source>
</evidence>
<dbReference type="Pfam" id="PF13115">
    <property type="entry name" value="YtkA"/>
    <property type="match status" value="1"/>
</dbReference>
<evidence type="ECO:0000259" key="8">
    <source>
        <dbReference type="Pfam" id="PF13115"/>
    </source>
</evidence>
<dbReference type="InterPro" id="IPR032694">
    <property type="entry name" value="CopC/D"/>
</dbReference>
<dbReference type="InterPro" id="IPR008457">
    <property type="entry name" value="Cu-R_CopD_dom"/>
</dbReference>
<feature type="transmembrane region" description="Helical" evidence="6">
    <location>
        <begin position="21"/>
        <end position="41"/>
    </location>
</feature>
<feature type="transmembrane region" description="Helical" evidence="6">
    <location>
        <begin position="188"/>
        <end position="208"/>
    </location>
</feature>
<evidence type="ECO:0000256" key="3">
    <source>
        <dbReference type="ARBA" id="ARBA00022692"/>
    </source>
</evidence>
<feature type="domain" description="Copper resistance protein D" evidence="7">
    <location>
        <begin position="94"/>
        <end position="205"/>
    </location>
</feature>
<evidence type="ECO:0000256" key="4">
    <source>
        <dbReference type="ARBA" id="ARBA00022989"/>
    </source>
</evidence>
<dbReference type="InterPro" id="IPR032693">
    <property type="entry name" value="YtkA-like_dom"/>
</dbReference>